<dbReference type="InterPro" id="IPR006674">
    <property type="entry name" value="HD_domain"/>
</dbReference>
<organism evidence="2">
    <name type="scientific">uncultured Eubacteriales bacterium</name>
    <dbReference type="NCBI Taxonomy" id="172733"/>
    <lineage>
        <taxon>Bacteria</taxon>
        <taxon>Bacillati</taxon>
        <taxon>Bacillota</taxon>
        <taxon>Clostridia</taxon>
        <taxon>Eubacteriales</taxon>
        <taxon>environmental samples</taxon>
    </lineage>
</organism>
<protein>
    <submittedName>
        <fullName evidence="2">HD domain protein</fullName>
    </submittedName>
</protein>
<dbReference type="EMBL" id="FLUN01000002">
    <property type="protein sequence ID" value="SBW12620.1"/>
    <property type="molecule type" value="Genomic_DNA"/>
</dbReference>
<gene>
    <name evidence="2" type="ORF">KL86CLO1_20049</name>
</gene>
<dbReference type="SUPFAM" id="SSF109604">
    <property type="entry name" value="HD-domain/PDEase-like"/>
    <property type="match status" value="1"/>
</dbReference>
<evidence type="ECO:0000259" key="1">
    <source>
        <dbReference type="Pfam" id="PF01966"/>
    </source>
</evidence>
<name>A0A212KLV8_9FIRM</name>
<sequence length="165" mass="18859">MAMTIVDEKNWSCFLYCIGGLLATDEVQSMKKIRHHPGTSCYEHSVFVSYTAFRLARRWGLDYRAAARAGLLHDLYLYDPHDRSAYQGNQCFAHPKAALRNADALVGGLTEKEKNIIISHMWPLARYMPRYREAYVVNLADKLCATAEVLGYWRRSPVKRIAMAA</sequence>
<dbReference type="Pfam" id="PF01966">
    <property type="entry name" value="HD"/>
    <property type="match status" value="1"/>
</dbReference>
<dbReference type="InterPro" id="IPR003607">
    <property type="entry name" value="HD/PDEase_dom"/>
</dbReference>
<dbReference type="Gene3D" id="1.10.3210.10">
    <property type="entry name" value="Hypothetical protein af1432"/>
    <property type="match status" value="1"/>
</dbReference>
<evidence type="ECO:0000313" key="2">
    <source>
        <dbReference type="EMBL" id="SBW12620.1"/>
    </source>
</evidence>
<feature type="domain" description="HD" evidence="1">
    <location>
        <begin position="42"/>
        <end position="145"/>
    </location>
</feature>
<proteinExistence type="predicted"/>
<dbReference type="CDD" id="cd00077">
    <property type="entry name" value="HDc"/>
    <property type="match status" value="1"/>
</dbReference>
<dbReference type="AlphaFoldDB" id="A0A212KLV8"/>
<reference evidence="2" key="1">
    <citation type="submission" date="2016-04" db="EMBL/GenBank/DDBJ databases">
        <authorList>
            <person name="Evans L.H."/>
            <person name="Alamgir A."/>
            <person name="Owens N."/>
            <person name="Weber N.D."/>
            <person name="Virtaneva K."/>
            <person name="Barbian K."/>
            <person name="Babar A."/>
            <person name="Rosenke K."/>
        </authorList>
    </citation>
    <scope>NUCLEOTIDE SEQUENCE</scope>
    <source>
        <strain evidence="2">86</strain>
    </source>
</reference>
<accession>A0A212KLV8</accession>